<sequence>MFPGISLKGQQTFQKQLNSSCGRQEERPPLSPVPLLHSHQGRHDQAHFGAHRRKTPCMRKLRKTVHYTVQPEEAFHHACLRRSFLIVDDLKCYCCDHIFSSKNALRVHELRHTGIKPYSCEACGKSFTTKFQVTRHCHLVHDRPSKWSHKELRCHQCPYTCFFPSHLRNHLLTHTGLKPFKCTECGKSFSTKGNLKQHSVIHFLK</sequence>
<accession>A0AAV6UMR6</accession>
<protein>
    <recommendedName>
        <fullName evidence="9">C2H2-type domain-containing protein</fullName>
    </recommendedName>
</protein>
<evidence type="ECO:0000256" key="1">
    <source>
        <dbReference type="ARBA" id="ARBA00004123"/>
    </source>
</evidence>
<dbReference type="GO" id="GO:0005634">
    <property type="term" value="C:nucleus"/>
    <property type="evidence" value="ECO:0007669"/>
    <property type="project" value="UniProtKB-SubCell"/>
</dbReference>
<evidence type="ECO:0000256" key="7">
    <source>
        <dbReference type="ARBA" id="ARBA00023242"/>
    </source>
</evidence>
<dbReference type="GO" id="GO:0003700">
    <property type="term" value="F:DNA-binding transcription factor activity"/>
    <property type="evidence" value="ECO:0007669"/>
    <property type="project" value="TreeGrafter"/>
</dbReference>
<dbReference type="FunFam" id="3.30.160.60:FF:000100">
    <property type="entry name" value="Zinc finger 45-like"/>
    <property type="match status" value="1"/>
</dbReference>
<dbReference type="InterPro" id="IPR013087">
    <property type="entry name" value="Znf_C2H2_type"/>
</dbReference>
<dbReference type="Proteomes" id="UP000827092">
    <property type="component" value="Unassembled WGS sequence"/>
</dbReference>
<dbReference type="GO" id="GO:0008270">
    <property type="term" value="F:zinc ion binding"/>
    <property type="evidence" value="ECO:0007669"/>
    <property type="project" value="UniProtKB-KW"/>
</dbReference>
<feature type="domain" description="C2H2-type" evidence="9">
    <location>
        <begin position="118"/>
        <end position="146"/>
    </location>
</feature>
<evidence type="ECO:0000256" key="3">
    <source>
        <dbReference type="ARBA" id="ARBA00022737"/>
    </source>
</evidence>
<dbReference type="SMART" id="SM00355">
    <property type="entry name" value="ZnF_C2H2"/>
    <property type="match status" value="4"/>
</dbReference>
<dbReference type="PANTHER" id="PTHR24404:SF114">
    <property type="entry name" value="KLUMPFUSS, ISOFORM B-RELATED"/>
    <property type="match status" value="1"/>
</dbReference>
<evidence type="ECO:0000256" key="2">
    <source>
        <dbReference type="ARBA" id="ARBA00022723"/>
    </source>
</evidence>
<evidence type="ECO:0000259" key="9">
    <source>
        <dbReference type="PROSITE" id="PS50157"/>
    </source>
</evidence>
<keyword evidence="4 8" id="KW-0863">Zinc-finger</keyword>
<gene>
    <name evidence="10" type="ORF">JTE90_012084</name>
</gene>
<evidence type="ECO:0000256" key="6">
    <source>
        <dbReference type="ARBA" id="ARBA00023125"/>
    </source>
</evidence>
<dbReference type="SUPFAM" id="SSF57667">
    <property type="entry name" value="beta-beta-alpha zinc fingers"/>
    <property type="match status" value="2"/>
</dbReference>
<dbReference type="InterPro" id="IPR036236">
    <property type="entry name" value="Znf_C2H2_sf"/>
</dbReference>
<dbReference type="GO" id="GO:0006357">
    <property type="term" value="P:regulation of transcription by RNA polymerase II"/>
    <property type="evidence" value="ECO:0007669"/>
    <property type="project" value="TreeGrafter"/>
</dbReference>
<evidence type="ECO:0000313" key="11">
    <source>
        <dbReference type="Proteomes" id="UP000827092"/>
    </source>
</evidence>
<keyword evidence="3" id="KW-0677">Repeat</keyword>
<evidence type="ECO:0000256" key="4">
    <source>
        <dbReference type="ARBA" id="ARBA00022771"/>
    </source>
</evidence>
<keyword evidence="2" id="KW-0479">Metal-binding</keyword>
<feature type="domain" description="C2H2-type" evidence="9">
    <location>
        <begin position="90"/>
        <end position="117"/>
    </location>
</feature>
<organism evidence="10 11">
    <name type="scientific">Oedothorax gibbosus</name>
    <dbReference type="NCBI Taxonomy" id="931172"/>
    <lineage>
        <taxon>Eukaryota</taxon>
        <taxon>Metazoa</taxon>
        <taxon>Ecdysozoa</taxon>
        <taxon>Arthropoda</taxon>
        <taxon>Chelicerata</taxon>
        <taxon>Arachnida</taxon>
        <taxon>Araneae</taxon>
        <taxon>Araneomorphae</taxon>
        <taxon>Entelegynae</taxon>
        <taxon>Araneoidea</taxon>
        <taxon>Linyphiidae</taxon>
        <taxon>Erigoninae</taxon>
        <taxon>Oedothorax</taxon>
    </lineage>
</organism>
<keyword evidence="6" id="KW-0238">DNA-binding</keyword>
<keyword evidence="11" id="KW-1185">Reference proteome</keyword>
<reference evidence="10 11" key="1">
    <citation type="journal article" date="2022" name="Nat. Ecol. Evol.">
        <title>A masculinizing supergene underlies an exaggerated male reproductive morph in a spider.</title>
        <authorList>
            <person name="Hendrickx F."/>
            <person name="De Corte Z."/>
            <person name="Sonet G."/>
            <person name="Van Belleghem S.M."/>
            <person name="Kostlbacher S."/>
            <person name="Vangestel C."/>
        </authorList>
    </citation>
    <scope>NUCLEOTIDE SEQUENCE [LARGE SCALE GENOMIC DNA]</scope>
    <source>
        <strain evidence="10">W744_W776</strain>
    </source>
</reference>
<evidence type="ECO:0000256" key="8">
    <source>
        <dbReference type="PROSITE-ProRule" id="PRU00042"/>
    </source>
</evidence>
<dbReference type="InterPro" id="IPR050589">
    <property type="entry name" value="Ikaros_C2H2-ZF"/>
</dbReference>
<evidence type="ECO:0000256" key="5">
    <source>
        <dbReference type="ARBA" id="ARBA00022833"/>
    </source>
</evidence>
<dbReference type="Gene3D" id="3.30.160.60">
    <property type="entry name" value="Classic Zinc Finger"/>
    <property type="match status" value="3"/>
</dbReference>
<proteinExistence type="predicted"/>
<dbReference type="Pfam" id="PF00096">
    <property type="entry name" value="zf-C2H2"/>
    <property type="match status" value="1"/>
</dbReference>
<keyword evidence="5" id="KW-0862">Zinc</keyword>
<dbReference type="PANTHER" id="PTHR24404">
    <property type="entry name" value="ZINC FINGER PROTEIN"/>
    <property type="match status" value="1"/>
</dbReference>
<comment type="caution">
    <text evidence="10">The sequence shown here is derived from an EMBL/GenBank/DDBJ whole genome shotgun (WGS) entry which is preliminary data.</text>
</comment>
<feature type="domain" description="C2H2-type" evidence="9">
    <location>
        <begin position="180"/>
        <end position="205"/>
    </location>
</feature>
<feature type="domain" description="C2H2-type" evidence="9">
    <location>
        <begin position="152"/>
        <end position="179"/>
    </location>
</feature>
<dbReference type="EMBL" id="JAFNEN010000358">
    <property type="protein sequence ID" value="KAG8184835.1"/>
    <property type="molecule type" value="Genomic_DNA"/>
</dbReference>
<dbReference type="PROSITE" id="PS50157">
    <property type="entry name" value="ZINC_FINGER_C2H2_2"/>
    <property type="match status" value="4"/>
</dbReference>
<dbReference type="AlphaFoldDB" id="A0AAV6UMR6"/>
<evidence type="ECO:0000313" key="10">
    <source>
        <dbReference type="EMBL" id="KAG8184835.1"/>
    </source>
</evidence>
<dbReference type="GO" id="GO:0000978">
    <property type="term" value="F:RNA polymerase II cis-regulatory region sequence-specific DNA binding"/>
    <property type="evidence" value="ECO:0007669"/>
    <property type="project" value="TreeGrafter"/>
</dbReference>
<dbReference type="FunFam" id="3.30.160.60:FF:002343">
    <property type="entry name" value="Zinc finger protein 33A"/>
    <property type="match status" value="1"/>
</dbReference>
<name>A0AAV6UMR6_9ARAC</name>
<comment type="subcellular location">
    <subcellularLocation>
        <location evidence="1">Nucleus</location>
    </subcellularLocation>
</comment>
<dbReference type="PROSITE" id="PS00028">
    <property type="entry name" value="ZINC_FINGER_C2H2_1"/>
    <property type="match status" value="3"/>
</dbReference>
<keyword evidence="7" id="KW-0539">Nucleus</keyword>